<dbReference type="GO" id="GO:0005829">
    <property type="term" value="C:cytosol"/>
    <property type="evidence" value="ECO:0007669"/>
    <property type="project" value="TreeGrafter"/>
</dbReference>
<dbReference type="PANTHER" id="PTHR12215">
    <property type="entry name" value="PHOSPHOPANTETHEINE TRANSFERASE"/>
    <property type="match status" value="1"/>
</dbReference>
<evidence type="ECO:0000256" key="2">
    <source>
        <dbReference type="ARBA" id="ARBA00022679"/>
    </source>
</evidence>
<name>A0AAD1EMF7_9MICO</name>
<dbReference type="KEGG" id="ria:C7V51_09290"/>
<proteinExistence type="inferred from homology"/>
<dbReference type="SUPFAM" id="SSF56214">
    <property type="entry name" value="4'-phosphopantetheinyl transferase"/>
    <property type="match status" value="2"/>
</dbReference>
<sequence length="228" mass="24108">MPAHFAPLFDGEVRVWQQAVRGASAEDRALLDRVETERAARYLRASDRDRFVTAAVTLRRAVAAVTGFAAAEVVVDRTCVGCGRPHGKTTLKTLGIEASLSHAGEVVAVALTTIGPVGVDVERVAEIDFARLDEQITAPGELASASRLEVFQRWTRKEAVLKAVGTGMDTAMAEVRLGLAEGGHTVLACPGVADVALRDLDVEDGYVGAVAVVGRAAPIVSIRRARPT</sequence>
<organism evidence="4 5">
    <name type="scientific">Rathayibacter iranicus</name>
    <dbReference type="NCBI Taxonomy" id="59737"/>
    <lineage>
        <taxon>Bacteria</taxon>
        <taxon>Bacillati</taxon>
        <taxon>Actinomycetota</taxon>
        <taxon>Actinomycetes</taxon>
        <taxon>Micrococcales</taxon>
        <taxon>Microbacteriaceae</taxon>
        <taxon>Rathayibacter</taxon>
    </lineage>
</organism>
<dbReference type="GO" id="GO:0000287">
    <property type="term" value="F:magnesium ion binding"/>
    <property type="evidence" value="ECO:0007669"/>
    <property type="project" value="InterPro"/>
</dbReference>
<dbReference type="EMBL" id="CP028130">
    <property type="protein sequence ID" value="AZZ56052.1"/>
    <property type="molecule type" value="Genomic_DNA"/>
</dbReference>
<dbReference type="RefSeq" id="WP_104265205.1">
    <property type="nucleotide sequence ID" value="NZ_CP028130.1"/>
</dbReference>
<dbReference type="Proteomes" id="UP000283946">
    <property type="component" value="Chromosome"/>
</dbReference>
<dbReference type="InterPro" id="IPR050559">
    <property type="entry name" value="P-Pant_transferase_sf"/>
</dbReference>
<dbReference type="InterPro" id="IPR037143">
    <property type="entry name" value="4-PPantetheinyl_Trfase_dom_sf"/>
</dbReference>
<dbReference type="GO" id="GO:0008897">
    <property type="term" value="F:holo-[acyl-carrier-protein] synthase activity"/>
    <property type="evidence" value="ECO:0007669"/>
    <property type="project" value="InterPro"/>
</dbReference>
<gene>
    <name evidence="4" type="ORF">C7V51_09290</name>
</gene>
<accession>A0AAD1EMF7</accession>
<dbReference type="GO" id="GO:0019878">
    <property type="term" value="P:lysine biosynthetic process via aminoadipic acid"/>
    <property type="evidence" value="ECO:0007669"/>
    <property type="project" value="TreeGrafter"/>
</dbReference>
<evidence type="ECO:0000313" key="5">
    <source>
        <dbReference type="Proteomes" id="UP000283946"/>
    </source>
</evidence>
<evidence type="ECO:0000313" key="4">
    <source>
        <dbReference type="EMBL" id="AZZ56052.1"/>
    </source>
</evidence>
<evidence type="ECO:0000256" key="1">
    <source>
        <dbReference type="ARBA" id="ARBA00010990"/>
    </source>
</evidence>
<reference evidence="4 5" key="1">
    <citation type="submission" date="2018-03" db="EMBL/GenBank/DDBJ databases">
        <title>Bacteriophage NCPPB3778 and a type I-E CRISPR drive the evolution of the US Biological Select Agent, Rathayibacter toxicus.</title>
        <authorList>
            <person name="Davis E.W.II."/>
            <person name="Tabima J.F."/>
            <person name="Weisberg A.J."/>
            <person name="Dantas Lopes L."/>
            <person name="Wiseman M.S."/>
            <person name="Wiseman M.S."/>
            <person name="Pupko T."/>
            <person name="Belcher M.S."/>
            <person name="Sechler A.J."/>
            <person name="Tancos M.A."/>
            <person name="Schroeder B.K."/>
            <person name="Murray T.D."/>
            <person name="Luster D.G."/>
            <person name="Schneider W.L."/>
            <person name="Rogers E."/>
            <person name="Andreote F.D."/>
            <person name="Grunwald N.J."/>
            <person name="Putnam M.L."/>
            <person name="Chang J.H."/>
        </authorList>
    </citation>
    <scope>NUCLEOTIDE SEQUENCE [LARGE SCALE GENOMIC DNA]</scope>
    <source>
        <strain evidence="4 5">NCCPB 2253</strain>
    </source>
</reference>
<dbReference type="AlphaFoldDB" id="A0AAD1EMF7"/>
<keyword evidence="2" id="KW-0808">Transferase</keyword>
<dbReference type="Gene3D" id="3.90.470.20">
    <property type="entry name" value="4'-phosphopantetheinyl transferase domain"/>
    <property type="match status" value="2"/>
</dbReference>
<protein>
    <recommendedName>
        <fullName evidence="3">4'-phosphopantetheinyl transferase domain-containing protein</fullName>
    </recommendedName>
</protein>
<dbReference type="InterPro" id="IPR008278">
    <property type="entry name" value="4-PPantetheinyl_Trfase_dom"/>
</dbReference>
<evidence type="ECO:0000259" key="3">
    <source>
        <dbReference type="Pfam" id="PF01648"/>
    </source>
</evidence>
<feature type="domain" description="4'-phosphopantetheinyl transferase" evidence="3">
    <location>
        <begin position="116"/>
        <end position="180"/>
    </location>
</feature>
<dbReference type="PANTHER" id="PTHR12215:SF10">
    <property type="entry name" value="L-AMINOADIPATE-SEMIALDEHYDE DEHYDROGENASE-PHOSPHOPANTETHEINYL TRANSFERASE"/>
    <property type="match status" value="1"/>
</dbReference>
<comment type="similarity">
    <text evidence="1">Belongs to the P-Pant transferase superfamily. Gsp/Sfp/HetI/AcpT family.</text>
</comment>
<dbReference type="Pfam" id="PF01648">
    <property type="entry name" value="ACPS"/>
    <property type="match status" value="1"/>
</dbReference>